<evidence type="ECO:0000256" key="5">
    <source>
        <dbReference type="ARBA" id="ARBA00022692"/>
    </source>
</evidence>
<dbReference type="GO" id="GO:0005789">
    <property type="term" value="C:endoplasmic reticulum membrane"/>
    <property type="evidence" value="ECO:0007669"/>
    <property type="project" value="UniProtKB-SubCell"/>
</dbReference>
<keyword evidence="10" id="KW-0406">Ion transport</keyword>
<evidence type="ECO:0000256" key="10">
    <source>
        <dbReference type="ARBA" id="ARBA00023065"/>
    </source>
</evidence>
<keyword evidence="12" id="KW-0407">Ion channel</keyword>
<evidence type="ECO:0000256" key="4">
    <source>
        <dbReference type="ARBA" id="ARBA00022538"/>
    </source>
</evidence>
<dbReference type="GeneTree" id="ENSGT01030000237290"/>
<protein>
    <submittedName>
        <fullName evidence="16">Uncharacterized protein</fullName>
    </submittedName>
</protein>
<organism evidence="16 17">
    <name type="scientific">Oryzias sinensis</name>
    <name type="common">Chinese medaka</name>
    <dbReference type="NCBI Taxonomy" id="183150"/>
    <lineage>
        <taxon>Eukaryota</taxon>
        <taxon>Metazoa</taxon>
        <taxon>Chordata</taxon>
        <taxon>Craniata</taxon>
        <taxon>Vertebrata</taxon>
        <taxon>Euteleostomi</taxon>
        <taxon>Actinopterygii</taxon>
        <taxon>Neopterygii</taxon>
        <taxon>Teleostei</taxon>
        <taxon>Neoteleostei</taxon>
        <taxon>Acanthomorphata</taxon>
        <taxon>Ovalentaria</taxon>
        <taxon>Atherinomorphae</taxon>
        <taxon>Beloniformes</taxon>
        <taxon>Adrianichthyidae</taxon>
        <taxon>Oryziinae</taxon>
        <taxon>Oryzias</taxon>
    </lineage>
</organism>
<dbReference type="AlphaFoldDB" id="A0A8C7YCK5"/>
<reference evidence="16" key="2">
    <citation type="submission" date="2025-09" db="UniProtKB">
        <authorList>
            <consortium name="Ensembl"/>
        </authorList>
    </citation>
    <scope>IDENTIFICATION</scope>
</reference>
<evidence type="ECO:0000256" key="8">
    <source>
        <dbReference type="ARBA" id="ARBA00022958"/>
    </source>
</evidence>
<reference evidence="16" key="1">
    <citation type="submission" date="2025-08" db="UniProtKB">
        <authorList>
            <consortium name="Ensembl"/>
        </authorList>
    </citation>
    <scope>IDENTIFICATION</scope>
</reference>
<keyword evidence="11" id="KW-0472">Membrane</keyword>
<sequence length="62" mass="7188">MELPYLDELSHGLANLSMFPYFDMAHYIVSVMALREQPGMFLISDAFTSRERKKGKKVSAYR</sequence>
<accession>A0A8C7YCK5</accession>
<comment type="catalytic activity">
    <reaction evidence="13">
        <text>K(+)(in) = K(+)(out)</text>
        <dbReference type="Rhea" id="RHEA:29463"/>
        <dbReference type="ChEBI" id="CHEBI:29103"/>
    </reaction>
</comment>
<keyword evidence="17" id="KW-1185">Reference proteome</keyword>
<dbReference type="PANTHER" id="PTHR12454:SF5">
    <property type="entry name" value="TRIMERIC INTRACELLULAR CATION CHANNEL TYPE B"/>
    <property type="match status" value="1"/>
</dbReference>
<comment type="function">
    <text evidence="14">Intracellular monovalent cation channel required for maintenance of rapid intracellular calcium release. Acts as a potassium counter-ion channel that functions in synchronization with calcium release from intracellular stores. Activated by increased cytosolic Ca(2+) levels.</text>
</comment>
<dbReference type="InterPro" id="IPR007866">
    <property type="entry name" value="TRIC_channel"/>
</dbReference>
<evidence type="ECO:0000256" key="2">
    <source>
        <dbReference type="ARBA" id="ARBA00005766"/>
    </source>
</evidence>
<dbReference type="GO" id="GO:0005267">
    <property type="term" value="F:potassium channel activity"/>
    <property type="evidence" value="ECO:0007669"/>
    <property type="project" value="UniProtKB-KW"/>
</dbReference>
<dbReference type="Ensembl" id="ENSOSIT00000027019.1">
    <property type="protein sequence ID" value="ENSOSIP00000025621.1"/>
    <property type="gene ID" value="ENSOSIG00000013433.1"/>
</dbReference>
<evidence type="ECO:0000256" key="15">
    <source>
        <dbReference type="ARBA" id="ARBA00047059"/>
    </source>
</evidence>
<dbReference type="PANTHER" id="PTHR12454">
    <property type="entry name" value="TRIMERIC INTRACELLULAR CATION CHANNEL"/>
    <property type="match status" value="1"/>
</dbReference>
<evidence type="ECO:0000256" key="12">
    <source>
        <dbReference type="ARBA" id="ARBA00023303"/>
    </source>
</evidence>
<evidence type="ECO:0000256" key="11">
    <source>
        <dbReference type="ARBA" id="ARBA00023136"/>
    </source>
</evidence>
<dbReference type="Proteomes" id="UP000694383">
    <property type="component" value="Unplaced"/>
</dbReference>
<keyword evidence="3" id="KW-0813">Transport</keyword>
<evidence type="ECO:0000256" key="7">
    <source>
        <dbReference type="ARBA" id="ARBA00022826"/>
    </source>
</evidence>
<comment type="similarity">
    <text evidence="2">Belongs to the TMEM38 family.</text>
</comment>
<keyword evidence="7" id="KW-0631">Potassium channel</keyword>
<keyword evidence="4" id="KW-0633">Potassium transport</keyword>
<evidence type="ECO:0000256" key="13">
    <source>
        <dbReference type="ARBA" id="ARBA00034430"/>
    </source>
</evidence>
<evidence type="ECO:0000256" key="3">
    <source>
        <dbReference type="ARBA" id="ARBA00022448"/>
    </source>
</evidence>
<dbReference type="GO" id="GO:0042802">
    <property type="term" value="F:identical protein binding"/>
    <property type="evidence" value="ECO:0007669"/>
    <property type="project" value="InterPro"/>
</dbReference>
<keyword evidence="5" id="KW-0812">Transmembrane</keyword>
<evidence type="ECO:0000313" key="17">
    <source>
        <dbReference type="Proteomes" id="UP000694383"/>
    </source>
</evidence>
<evidence type="ECO:0000313" key="16">
    <source>
        <dbReference type="Ensembl" id="ENSOSIP00000025621.1"/>
    </source>
</evidence>
<keyword evidence="8" id="KW-0630">Potassium</keyword>
<evidence type="ECO:0000256" key="14">
    <source>
        <dbReference type="ARBA" id="ARBA00045968"/>
    </source>
</evidence>
<evidence type="ECO:0000256" key="9">
    <source>
        <dbReference type="ARBA" id="ARBA00022989"/>
    </source>
</evidence>
<evidence type="ECO:0000256" key="6">
    <source>
        <dbReference type="ARBA" id="ARBA00022824"/>
    </source>
</evidence>
<comment type="subcellular location">
    <subcellularLocation>
        <location evidence="1">Endoplasmic reticulum membrane</location>
        <topology evidence="1">Multi-pass membrane protein</topology>
    </subcellularLocation>
</comment>
<keyword evidence="6" id="KW-0256">Endoplasmic reticulum</keyword>
<evidence type="ECO:0000256" key="1">
    <source>
        <dbReference type="ARBA" id="ARBA00004477"/>
    </source>
</evidence>
<name>A0A8C7YCK5_9TELE</name>
<comment type="subunit">
    <text evidence="15">Homotrimer; conformation seems to be controled by binding to diacylglycerol (DAG).</text>
</comment>
<proteinExistence type="inferred from homology"/>
<keyword evidence="9" id="KW-1133">Transmembrane helix</keyword>